<dbReference type="RefSeq" id="WP_239527378.1">
    <property type="nucleotide sequence ID" value="NZ_BAAAIY010000006.1"/>
</dbReference>
<dbReference type="SUPFAM" id="SSF81301">
    <property type="entry name" value="Nucleotidyltransferase"/>
    <property type="match status" value="1"/>
</dbReference>
<keyword evidence="2" id="KW-1185">Reference proteome</keyword>
<dbReference type="InterPro" id="IPR043519">
    <property type="entry name" value="NT_sf"/>
</dbReference>
<accession>A0ABW1XEN0</accession>
<dbReference type="Proteomes" id="UP001596305">
    <property type="component" value="Unassembled WGS sequence"/>
</dbReference>
<evidence type="ECO:0000313" key="1">
    <source>
        <dbReference type="EMBL" id="MFC6426905.1"/>
    </source>
</evidence>
<gene>
    <name evidence="1" type="ORF">ACFP71_18885</name>
</gene>
<organism evidence="1 2">
    <name type="scientific">Oerskovia paurometabola</name>
    <dbReference type="NCBI Taxonomy" id="162170"/>
    <lineage>
        <taxon>Bacteria</taxon>
        <taxon>Bacillati</taxon>
        <taxon>Actinomycetota</taxon>
        <taxon>Actinomycetes</taxon>
        <taxon>Micrococcales</taxon>
        <taxon>Cellulomonadaceae</taxon>
        <taxon>Oerskovia</taxon>
    </lineage>
</organism>
<name>A0ABW1XEN0_9CELL</name>
<comment type="caution">
    <text evidence="1">The sequence shown here is derived from an EMBL/GenBank/DDBJ whole genome shotgun (WGS) entry which is preliminary data.</text>
</comment>
<sequence>MSSAFDEYRKTVDASPEAVTEARSRRDLFQEALLAYDDIVEVVPSGSLARGTHKDPIHDVDLVAIYSEDDHTDWGLSGASADDALSVTGSRVNEQLGMSYGLLDKRVRLASPRNHAVKCFLDDPNDPEAFTVDVMPAFRRDGMLLVPESATATWIWTNPEYFIEQVAKRHGEWNKFASTVRMLKAWAAGQDTKIKSLVMEVLALEYLPAASNRPTAIAQFFSAAAWHLENGGVVEDPAKVCGEIQADLDIDAVADLLRSASNTATQAQQAVRNNDPHRAISLWGEVFGSDFPVPAPLDPTPAVVVAPRPVKDTPQG</sequence>
<protein>
    <submittedName>
        <fullName evidence="1">Nucleotidyltransferase</fullName>
    </submittedName>
</protein>
<dbReference type="EMBL" id="JBHSTM010000013">
    <property type="protein sequence ID" value="MFC6426905.1"/>
    <property type="molecule type" value="Genomic_DNA"/>
</dbReference>
<proteinExistence type="predicted"/>
<reference evidence="2" key="1">
    <citation type="journal article" date="2019" name="Int. J. Syst. Evol. Microbiol.">
        <title>The Global Catalogue of Microorganisms (GCM) 10K type strain sequencing project: providing services to taxonomists for standard genome sequencing and annotation.</title>
        <authorList>
            <consortium name="The Broad Institute Genomics Platform"/>
            <consortium name="The Broad Institute Genome Sequencing Center for Infectious Disease"/>
            <person name="Wu L."/>
            <person name="Ma J."/>
        </authorList>
    </citation>
    <scope>NUCLEOTIDE SEQUENCE [LARGE SCALE GENOMIC DNA]</scope>
    <source>
        <strain evidence="2">CCUG 47105</strain>
    </source>
</reference>
<evidence type="ECO:0000313" key="2">
    <source>
        <dbReference type="Proteomes" id="UP001596305"/>
    </source>
</evidence>